<evidence type="ECO:0000313" key="5">
    <source>
        <dbReference type="Proteomes" id="UP000189475"/>
    </source>
</evidence>
<keyword evidence="2" id="KW-0812">Transmembrane</keyword>
<reference evidence="4 5" key="1">
    <citation type="submission" date="2017-02" db="EMBL/GenBank/DDBJ databases">
        <authorList>
            <person name="Peterson S.W."/>
        </authorList>
    </citation>
    <scope>NUCLEOTIDE SEQUENCE [LARGE SCALE GENOMIC DNA]</scope>
    <source>
        <strain evidence="4 5">CECT 9027</strain>
    </source>
</reference>
<keyword evidence="2" id="KW-1133">Transmembrane helix</keyword>
<dbReference type="EMBL" id="FUFT01000013">
    <property type="protein sequence ID" value="SJL85389.1"/>
    <property type="molecule type" value="Genomic_DNA"/>
</dbReference>
<dbReference type="Pfam" id="PF16537">
    <property type="entry name" value="T2SSB"/>
    <property type="match status" value="1"/>
</dbReference>
<dbReference type="Proteomes" id="UP000189475">
    <property type="component" value="Unassembled WGS sequence"/>
</dbReference>
<keyword evidence="2" id="KW-0472">Membrane</keyword>
<proteinExistence type="predicted"/>
<dbReference type="RefSeq" id="WP_159439156.1">
    <property type="nucleotide sequence ID" value="NZ_AP024887.1"/>
</dbReference>
<dbReference type="InterPro" id="IPR032389">
    <property type="entry name" value="GspB_C"/>
</dbReference>
<gene>
    <name evidence="4" type="ORF">VPAL9027_03428</name>
</gene>
<feature type="region of interest" description="Disordered" evidence="1">
    <location>
        <begin position="78"/>
        <end position="141"/>
    </location>
</feature>
<name>A0A1R4B912_9VIBR</name>
<keyword evidence="5" id="KW-1185">Reference proteome</keyword>
<evidence type="ECO:0000256" key="1">
    <source>
        <dbReference type="SAM" id="MobiDB-lite"/>
    </source>
</evidence>
<feature type="domain" description="Type II secretion system protein GspB C-terminal" evidence="3">
    <location>
        <begin position="193"/>
        <end position="252"/>
    </location>
</feature>
<dbReference type="AlphaFoldDB" id="A0A1R4B912"/>
<protein>
    <recommendedName>
        <fullName evidence="3">Type II secretion system protein GspB C-terminal domain-containing protein</fullName>
    </recommendedName>
</protein>
<dbReference type="STRING" id="1918946.VPAL9027_03428"/>
<evidence type="ECO:0000256" key="2">
    <source>
        <dbReference type="SAM" id="Phobius"/>
    </source>
</evidence>
<evidence type="ECO:0000259" key="3">
    <source>
        <dbReference type="Pfam" id="PF16537"/>
    </source>
</evidence>
<feature type="transmembrane region" description="Helical" evidence="2">
    <location>
        <begin position="9"/>
        <end position="32"/>
    </location>
</feature>
<dbReference type="GO" id="GO:0015627">
    <property type="term" value="C:type II protein secretion system complex"/>
    <property type="evidence" value="ECO:0007669"/>
    <property type="project" value="InterPro"/>
</dbReference>
<evidence type="ECO:0000313" key="4">
    <source>
        <dbReference type="EMBL" id="SJL85389.1"/>
    </source>
</evidence>
<feature type="compositionally biased region" description="Polar residues" evidence="1">
    <location>
        <begin position="79"/>
        <end position="104"/>
    </location>
</feature>
<dbReference type="OrthoDB" id="5432325at2"/>
<accession>A0A1R4B912</accession>
<sequence>MQNNTMLPIWVKGALLMAPVAVVAVVMGGAAWHARQQSIHQQQHLAPATHIQPADYQKGSYPSFKHLNTIPMIPMRDAQQAQDASNHSLSQGVTKKNKNASAASEEQPEITEEAIKQAITQAKHARTQQRTEKPSQVQQGDDALSHLDMSKLSPSLQSRVEAALKGEHNARKQGESQDAMDIRQHITEFSGQLPPLNFQSHVYTTDVVRRWIKVNGVEYRQGDNIGSNIQLLDIKPQSTVIKFKGKLIEIPALYDWKG</sequence>
<organism evidence="4 5">
    <name type="scientific">Vibrio palustris</name>
    <dbReference type="NCBI Taxonomy" id="1918946"/>
    <lineage>
        <taxon>Bacteria</taxon>
        <taxon>Pseudomonadati</taxon>
        <taxon>Pseudomonadota</taxon>
        <taxon>Gammaproteobacteria</taxon>
        <taxon>Vibrionales</taxon>
        <taxon>Vibrionaceae</taxon>
        <taxon>Vibrio</taxon>
    </lineage>
</organism>